<dbReference type="GO" id="GO:0046983">
    <property type="term" value="F:protein dimerization activity"/>
    <property type="evidence" value="ECO:0007669"/>
    <property type="project" value="InterPro"/>
</dbReference>
<evidence type="ECO:0000256" key="1">
    <source>
        <dbReference type="ARBA" id="ARBA00004123"/>
    </source>
</evidence>
<comment type="caution">
    <text evidence="7">The sequence shown here is derived from an EMBL/GenBank/DDBJ whole genome shotgun (WGS) entry which is preliminary data.</text>
</comment>
<evidence type="ECO:0000256" key="2">
    <source>
        <dbReference type="ARBA" id="ARBA00023015"/>
    </source>
</evidence>
<dbReference type="Pfam" id="PF00319">
    <property type="entry name" value="SRF-TF"/>
    <property type="match status" value="1"/>
</dbReference>
<dbReference type="Proteomes" id="UP000604825">
    <property type="component" value="Unassembled WGS sequence"/>
</dbReference>
<keyword evidence="4" id="KW-0804">Transcription</keyword>
<dbReference type="GO" id="GO:0000981">
    <property type="term" value="F:DNA-binding transcription factor activity, RNA polymerase II-specific"/>
    <property type="evidence" value="ECO:0007669"/>
    <property type="project" value="TreeGrafter"/>
</dbReference>
<feature type="domain" description="MADS-box" evidence="6">
    <location>
        <begin position="4"/>
        <end position="58"/>
    </location>
</feature>
<dbReference type="PANTHER" id="PTHR11945:SF649">
    <property type="entry name" value="MADS-BOX DOMAIN-CONTAINING PROTEIN"/>
    <property type="match status" value="1"/>
</dbReference>
<accession>A0A811S557</accession>
<evidence type="ECO:0000313" key="7">
    <source>
        <dbReference type="EMBL" id="CAD6336679.1"/>
    </source>
</evidence>
<evidence type="ECO:0000256" key="4">
    <source>
        <dbReference type="ARBA" id="ARBA00023163"/>
    </source>
</evidence>
<keyword evidence="2" id="KW-0805">Transcription regulation</keyword>
<dbReference type="Gene3D" id="3.40.1810.10">
    <property type="entry name" value="Transcription factor, MADS-box"/>
    <property type="match status" value="1"/>
</dbReference>
<dbReference type="GO" id="GO:0000978">
    <property type="term" value="F:RNA polymerase II cis-regulatory region sequence-specific DNA binding"/>
    <property type="evidence" value="ECO:0007669"/>
    <property type="project" value="TreeGrafter"/>
</dbReference>
<comment type="subcellular location">
    <subcellularLocation>
        <location evidence="1">Nucleus</location>
    </subcellularLocation>
</comment>
<dbReference type="SUPFAM" id="SSF55455">
    <property type="entry name" value="SRF-like"/>
    <property type="match status" value="1"/>
</dbReference>
<reference evidence="7" key="1">
    <citation type="submission" date="2020-10" db="EMBL/GenBank/DDBJ databases">
        <authorList>
            <person name="Han B."/>
            <person name="Lu T."/>
            <person name="Zhao Q."/>
            <person name="Huang X."/>
            <person name="Zhao Y."/>
        </authorList>
    </citation>
    <scope>NUCLEOTIDE SEQUENCE</scope>
</reference>
<keyword evidence="5" id="KW-0539">Nucleus</keyword>
<name>A0A811S557_9POAL</name>
<dbReference type="AlphaFoldDB" id="A0A811S557"/>
<dbReference type="InterPro" id="IPR036879">
    <property type="entry name" value="TF_MADSbox_sf"/>
</dbReference>
<keyword evidence="3" id="KW-0238">DNA-binding</keyword>
<proteinExistence type="predicted"/>
<dbReference type="PROSITE" id="PS50066">
    <property type="entry name" value="MADS_BOX_2"/>
    <property type="match status" value="1"/>
</dbReference>
<sequence>MVKELRRIDNEERRRSCFRKRRPTLFTMARDISEEFGAHVAVVAFSPTGEAHAFGGPTVDSVLRTHLPADGAPPHPPFPSLDAAAETAGQAAARVAGMRRDGEETKALVAKEWARVAATREKVKAAQATAQKKNWWEVDAEALGEEELPVFIRALELLKSDVKGRVDVVTSARLPLPCREKQQQ</sequence>
<dbReference type="GO" id="GO:0005634">
    <property type="term" value="C:nucleus"/>
    <property type="evidence" value="ECO:0007669"/>
    <property type="project" value="UniProtKB-SubCell"/>
</dbReference>
<gene>
    <name evidence="7" type="ORF">NCGR_LOCUS60777</name>
</gene>
<dbReference type="PANTHER" id="PTHR11945">
    <property type="entry name" value="MADS BOX PROTEIN"/>
    <property type="match status" value="1"/>
</dbReference>
<protein>
    <recommendedName>
        <fullName evidence="6">MADS-box domain-containing protein</fullName>
    </recommendedName>
</protein>
<evidence type="ECO:0000313" key="8">
    <source>
        <dbReference type="Proteomes" id="UP000604825"/>
    </source>
</evidence>
<evidence type="ECO:0000259" key="6">
    <source>
        <dbReference type="PROSITE" id="PS50066"/>
    </source>
</evidence>
<organism evidence="7 8">
    <name type="scientific">Miscanthus lutarioriparius</name>
    <dbReference type="NCBI Taxonomy" id="422564"/>
    <lineage>
        <taxon>Eukaryota</taxon>
        <taxon>Viridiplantae</taxon>
        <taxon>Streptophyta</taxon>
        <taxon>Embryophyta</taxon>
        <taxon>Tracheophyta</taxon>
        <taxon>Spermatophyta</taxon>
        <taxon>Magnoliopsida</taxon>
        <taxon>Liliopsida</taxon>
        <taxon>Poales</taxon>
        <taxon>Poaceae</taxon>
        <taxon>PACMAD clade</taxon>
        <taxon>Panicoideae</taxon>
        <taxon>Andropogonodae</taxon>
        <taxon>Andropogoneae</taxon>
        <taxon>Saccharinae</taxon>
        <taxon>Miscanthus</taxon>
    </lineage>
</organism>
<dbReference type="EMBL" id="CAJGYO010000018">
    <property type="protein sequence ID" value="CAD6336679.1"/>
    <property type="molecule type" value="Genomic_DNA"/>
</dbReference>
<dbReference type="InterPro" id="IPR002100">
    <property type="entry name" value="TF_MADSbox"/>
</dbReference>
<dbReference type="OrthoDB" id="680042at2759"/>
<evidence type="ECO:0000256" key="3">
    <source>
        <dbReference type="ARBA" id="ARBA00023125"/>
    </source>
</evidence>
<dbReference type="SMART" id="SM00432">
    <property type="entry name" value="MADS"/>
    <property type="match status" value="1"/>
</dbReference>
<keyword evidence="8" id="KW-1185">Reference proteome</keyword>
<evidence type="ECO:0000256" key="5">
    <source>
        <dbReference type="ARBA" id="ARBA00023242"/>
    </source>
</evidence>